<dbReference type="eggNOG" id="ENOG502SUGD">
    <property type="taxonomic scope" value="Eukaryota"/>
</dbReference>
<evidence type="ECO:0000313" key="2">
    <source>
        <dbReference type="EMBL" id="EJK67686.1"/>
    </source>
</evidence>
<dbReference type="GO" id="GO:0006487">
    <property type="term" value="P:protein N-linked glycosylation"/>
    <property type="evidence" value="ECO:0007669"/>
    <property type="project" value="TreeGrafter"/>
</dbReference>
<protein>
    <submittedName>
        <fullName evidence="2">Uncharacterized protein</fullName>
    </submittedName>
</protein>
<reference evidence="2 3" key="1">
    <citation type="journal article" date="2012" name="Genome Biol.">
        <title>Genome and low-iron response of an oceanic diatom adapted to chronic iron limitation.</title>
        <authorList>
            <person name="Lommer M."/>
            <person name="Specht M."/>
            <person name="Roy A.S."/>
            <person name="Kraemer L."/>
            <person name="Andreson R."/>
            <person name="Gutowska M.A."/>
            <person name="Wolf J."/>
            <person name="Bergner S.V."/>
            <person name="Schilhabel M.B."/>
            <person name="Klostermeier U.C."/>
            <person name="Beiko R.G."/>
            <person name="Rosenstiel P."/>
            <person name="Hippler M."/>
            <person name="Laroche J."/>
        </authorList>
    </citation>
    <scope>NUCLEOTIDE SEQUENCE [LARGE SCALE GENOMIC DNA]</scope>
    <source>
        <strain evidence="2 3">CCMP1005</strain>
    </source>
</reference>
<dbReference type="OrthoDB" id="45698at2759"/>
<dbReference type="PANTHER" id="PTHR13132:SF29">
    <property type="entry name" value="ALPHA-(1,6)-FUCOSYLTRANSFERASE"/>
    <property type="match status" value="1"/>
</dbReference>
<feature type="region of interest" description="Disordered" evidence="1">
    <location>
        <begin position="106"/>
        <end position="132"/>
    </location>
</feature>
<evidence type="ECO:0000313" key="3">
    <source>
        <dbReference type="Proteomes" id="UP000266841"/>
    </source>
</evidence>
<gene>
    <name evidence="2" type="ORF">THAOC_11250</name>
</gene>
<proteinExistence type="predicted"/>
<keyword evidence="3" id="KW-1185">Reference proteome</keyword>
<dbReference type="OMA" id="KPTHERQ"/>
<feature type="compositionally biased region" description="Basic and acidic residues" evidence="1">
    <location>
        <begin position="122"/>
        <end position="132"/>
    </location>
</feature>
<dbReference type="AlphaFoldDB" id="K0T328"/>
<accession>K0T328</accession>
<evidence type="ECO:0000256" key="1">
    <source>
        <dbReference type="SAM" id="MobiDB-lite"/>
    </source>
</evidence>
<dbReference type="PANTHER" id="PTHR13132">
    <property type="entry name" value="ALPHA- 1,6 -FUCOSYLTRANSFERASE"/>
    <property type="match status" value="1"/>
</dbReference>
<organism evidence="2 3">
    <name type="scientific">Thalassiosira oceanica</name>
    <name type="common">Marine diatom</name>
    <dbReference type="NCBI Taxonomy" id="159749"/>
    <lineage>
        <taxon>Eukaryota</taxon>
        <taxon>Sar</taxon>
        <taxon>Stramenopiles</taxon>
        <taxon>Ochrophyta</taxon>
        <taxon>Bacillariophyta</taxon>
        <taxon>Coscinodiscophyceae</taxon>
        <taxon>Thalassiosirophycidae</taxon>
        <taxon>Thalassiosirales</taxon>
        <taxon>Thalassiosiraceae</taxon>
        <taxon>Thalassiosira</taxon>
    </lineage>
</organism>
<comment type="caution">
    <text evidence="2">The sequence shown here is derived from an EMBL/GenBank/DDBJ whole genome shotgun (WGS) entry which is preliminary data.</text>
</comment>
<sequence length="492" mass="54792">MASIALSTQSAESGPTSAFVTSTIFGATTKQPCPPAMLSGRGGRAGPTTEDPVPISSGRSELALARGGFGRRRSLCRTVAIIIASFSAGRYFGLVERSTLSMSAASSLSQHSPSSISESIPTDDHGNPRNRPEINGTVCFKWSEGLEADRWWEYNPEYEPFDESDEGACFVRMQSVDKRLFTRKLHTLQYNVSLCHQVVTRHMWSTGWGSDFNNIAGGLLRGLNIGKPFQVSFVDEGYAWQDGWHYANFKPAFRNGRPPVCPTKDMFCYFLPLGLCPPLHMNTTPASPFEGFDTNPFAWAMEYAHRQKMWVRKRVHNLIKAKAPPVSLPCAAMHVRRTDVAMKADWARQHFSIGKYLHKLKEKGIYTKNLLLFTDDQNALEEALTHHPSYNWMYLNISRHRGSSGGYENHIAASDPADEVTAMLSIFKLARHCDSFVMGHSTFADEIYRGMVSKGKNITLLRVDEGLDVFNPSYTTSEEDLMESLASNSSGT</sequence>
<dbReference type="EMBL" id="AGNL01012787">
    <property type="protein sequence ID" value="EJK67686.1"/>
    <property type="molecule type" value="Genomic_DNA"/>
</dbReference>
<feature type="compositionally biased region" description="Low complexity" evidence="1">
    <location>
        <begin position="106"/>
        <end position="120"/>
    </location>
</feature>
<dbReference type="Proteomes" id="UP000266841">
    <property type="component" value="Unassembled WGS sequence"/>
</dbReference>
<dbReference type="GO" id="GO:0046921">
    <property type="term" value="F:alpha-(1-&gt;6)-fucosyltransferase activity"/>
    <property type="evidence" value="ECO:0007669"/>
    <property type="project" value="TreeGrafter"/>
</dbReference>
<dbReference type="Gene3D" id="3.40.50.11350">
    <property type="match status" value="1"/>
</dbReference>
<name>K0T328_THAOC</name>